<dbReference type="PANTHER" id="PTHR30363">
    <property type="entry name" value="HTH-TYPE TRANSCRIPTIONAL REGULATOR SRLR-RELATED"/>
    <property type="match status" value="1"/>
</dbReference>
<sequence length="258" mass="28761">MLSEERKRMILDLLQRDGKVSVIPLSRELSVSAETIRRDLDVLEKEGKLHRVYGGATNVRIQGDEPPYIQRQSQFAQEKAQIGRKAAGLIEDGDHVVIDVGTTTLEMARAIQGKKRLTVLTNSFPVASYLMESLKQERFTGRVILLGGELNPQQLSISGELCQQMMKQFRVDKAFISVGGVSLEEGITDYDVHEALMSRMFADAAREAIVLADHSKIGVNTFIRIFPLEAVGTIISDAACPKEWTRHLKKNGVVWIKA</sequence>
<name>A0ABU5ZI65_9BACL</name>
<dbReference type="PANTHER" id="PTHR30363:SF44">
    <property type="entry name" value="AGA OPERON TRANSCRIPTIONAL REPRESSOR-RELATED"/>
    <property type="match status" value="1"/>
</dbReference>
<dbReference type="Gene3D" id="1.10.10.10">
    <property type="entry name" value="Winged helix-like DNA-binding domain superfamily/Winged helix DNA-binding domain"/>
    <property type="match status" value="1"/>
</dbReference>
<keyword evidence="1" id="KW-0805">Transcription regulation</keyword>
<keyword evidence="2 5" id="KW-0238">DNA-binding</keyword>
<proteinExistence type="predicted"/>
<keyword evidence="3" id="KW-0804">Transcription</keyword>
<dbReference type="RefSeq" id="WP_371754354.1">
    <property type="nucleotide sequence ID" value="NZ_JAYJLD010000014.1"/>
</dbReference>
<comment type="caution">
    <text evidence="5">The sequence shown here is derived from an EMBL/GenBank/DDBJ whole genome shotgun (WGS) entry which is preliminary data.</text>
</comment>
<evidence type="ECO:0000256" key="1">
    <source>
        <dbReference type="ARBA" id="ARBA00023015"/>
    </source>
</evidence>
<dbReference type="Pfam" id="PF00455">
    <property type="entry name" value="DeoRC"/>
    <property type="match status" value="1"/>
</dbReference>
<dbReference type="InterPro" id="IPR037171">
    <property type="entry name" value="NagB/RpiA_transferase-like"/>
</dbReference>
<gene>
    <name evidence="5" type="ORF">VF724_10980</name>
</gene>
<dbReference type="SMART" id="SM00420">
    <property type="entry name" value="HTH_DEOR"/>
    <property type="match status" value="1"/>
</dbReference>
<dbReference type="Gene3D" id="3.40.50.1360">
    <property type="match status" value="1"/>
</dbReference>
<dbReference type="EMBL" id="JAYJLD010000014">
    <property type="protein sequence ID" value="MEB3102185.1"/>
    <property type="molecule type" value="Genomic_DNA"/>
</dbReference>
<dbReference type="GO" id="GO:0003677">
    <property type="term" value="F:DNA binding"/>
    <property type="evidence" value="ECO:0007669"/>
    <property type="project" value="UniProtKB-KW"/>
</dbReference>
<evidence type="ECO:0000313" key="5">
    <source>
        <dbReference type="EMBL" id="MEB3102185.1"/>
    </source>
</evidence>
<dbReference type="InterPro" id="IPR036390">
    <property type="entry name" value="WH_DNA-bd_sf"/>
</dbReference>
<dbReference type="PROSITE" id="PS51000">
    <property type="entry name" value="HTH_DEOR_2"/>
    <property type="match status" value="1"/>
</dbReference>
<dbReference type="Pfam" id="PF08220">
    <property type="entry name" value="HTH_DeoR"/>
    <property type="match status" value="1"/>
</dbReference>
<dbReference type="InterPro" id="IPR018356">
    <property type="entry name" value="Tscrpt_reg_HTH_DeoR_CS"/>
</dbReference>
<dbReference type="PRINTS" id="PR00037">
    <property type="entry name" value="HTHLACR"/>
</dbReference>
<dbReference type="Proteomes" id="UP001310386">
    <property type="component" value="Unassembled WGS sequence"/>
</dbReference>
<dbReference type="InterPro" id="IPR001034">
    <property type="entry name" value="DeoR_HTH"/>
</dbReference>
<dbReference type="PROSITE" id="PS00894">
    <property type="entry name" value="HTH_DEOR_1"/>
    <property type="match status" value="1"/>
</dbReference>
<dbReference type="InterPro" id="IPR014036">
    <property type="entry name" value="DeoR-like_C"/>
</dbReference>
<feature type="domain" description="HTH deoR-type" evidence="4">
    <location>
        <begin position="3"/>
        <end position="58"/>
    </location>
</feature>
<dbReference type="SUPFAM" id="SSF100950">
    <property type="entry name" value="NagB/RpiA/CoA transferase-like"/>
    <property type="match status" value="1"/>
</dbReference>
<dbReference type="InterPro" id="IPR036388">
    <property type="entry name" value="WH-like_DNA-bd_sf"/>
</dbReference>
<protein>
    <submittedName>
        <fullName evidence="5">DeoR/GlpR family DNA-binding transcription regulator</fullName>
    </submittedName>
</protein>
<evidence type="ECO:0000256" key="3">
    <source>
        <dbReference type="ARBA" id="ARBA00023163"/>
    </source>
</evidence>
<organism evidence="5 6">
    <name type="scientific">Ferviditalea candida</name>
    <dbReference type="NCBI Taxonomy" id="3108399"/>
    <lineage>
        <taxon>Bacteria</taxon>
        <taxon>Bacillati</taxon>
        <taxon>Bacillota</taxon>
        <taxon>Bacilli</taxon>
        <taxon>Bacillales</taxon>
        <taxon>Paenibacillaceae</taxon>
        <taxon>Ferviditalea</taxon>
    </lineage>
</organism>
<dbReference type="InterPro" id="IPR050313">
    <property type="entry name" value="Carb_Metab_HTH_regulators"/>
</dbReference>
<evidence type="ECO:0000259" key="4">
    <source>
        <dbReference type="PROSITE" id="PS51000"/>
    </source>
</evidence>
<dbReference type="SUPFAM" id="SSF46785">
    <property type="entry name" value="Winged helix' DNA-binding domain"/>
    <property type="match status" value="1"/>
</dbReference>
<keyword evidence="6" id="KW-1185">Reference proteome</keyword>
<evidence type="ECO:0000256" key="2">
    <source>
        <dbReference type="ARBA" id="ARBA00023125"/>
    </source>
</evidence>
<reference evidence="5" key="1">
    <citation type="submission" date="2023-12" db="EMBL/GenBank/DDBJ databases">
        <title>Fervidustalea candida gen. nov., sp. nov., a novel member of the family Paenibacillaceae isolated from a geothermal area.</title>
        <authorList>
            <person name="Li W.-J."/>
            <person name="Jiao J.-Y."/>
            <person name="Chen Y."/>
        </authorList>
    </citation>
    <scope>NUCLEOTIDE SEQUENCE</scope>
    <source>
        <strain evidence="5">SYSU GA230002</strain>
    </source>
</reference>
<accession>A0ABU5ZI65</accession>
<dbReference type="SMART" id="SM01134">
    <property type="entry name" value="DeoRC"/>
    <property type="match status" value="1"/>
</dbReference>
<evidence type="ECO:0000313" key="6">
    <source>
        <dbReference type="Proteomes" id="UP001310386"/>
    </source>
</evidence>